<sequence>MVLIPQLLGIGSKANMKVYKQHAKRLTVTGEGIGPESEDDADETCRCFI</sequence>
<keyword evidence="2" id="KW-1185">Reference proteome</keyword>
<proteinExistence type="predicted"/>
<dbReference type="Proteomes" id="UP000054538">
    <property type="component" value="Unassembled WGS sequence"/>
</dbReference>
<dbReference type="HOGENOM" id="CLU_3143547_0_0_1"/>
<evidence type="ECO:0000313" key="1">
    <source>
        <dbReference type="EMBL" id="KIK77448.1"/>
    </source>
</evidence>
<dbReference type="AlphaFoldDB" id="A0A0D0CQ38"/>
<accession>A0A0D0CQ38</accession>
<dbReference type="EMBL" id="KN826983">
    <property type="protein sequence ID" value="KIK77448.1"/>
    <property type="molecule type" value="Genomic_DNA"/>
</dbReference>
<dbReference type="OrthoDB" id="3211402at2759"/>
<reference evidence="1 2" key="1">
    <citation type="submission" date="2014-04" db="EMBL/GenBank/DDBJ databases">
        <authorList>
            <consortium name="DOE Joint Genome Institute"/>
            <person name="Kuo A."/>
            <person name="Kohler A."/>
            <person name="Jargeat P."/>
            <person name="Nagy L.G."/>
            <person name="Floudas D."/>
            <person name="Copeland A."/>
            <person name="Barry K.W."/>
            <person name="Cichocki N."/>
            <person name="Veneault-Fourrey C."/>
            <person name="LaButti K."/>
            <person name="Lindquist E.A."/>
            <person name="Lipzen A."/>
            <person name="Lundell T."/>
            <person name="Morin E."/>
            <person name="Murat C."/>
            <person name="Sun H."/>
            <person name="Tunlid A."/>
            <person name="Henrissat B."/>
            <person name="Grigoriev I.V."/>
            <person name="Hibbett D.S."/>
            <person name="Martin F."/>
            <person name="Nordberg H.P."/>
            <person name="Cantor M.N."/>
            <person name="Hua S.X."/>
        </authorList>
    </citation>
    <scope>NUCLEOTIDE SEQUENCE [LARGE SCALE GENOMIC DNA]</scope>
    <source>
        <strain evidence="1 2">Ve08.2h10</strain>
    </source>
</reference>
<gene>
    <name evidence="1" type="ORF">PAXRUDRAFT_17493</name>
</gene>
<dbReference type="InParanoid" id="A0A0D0CQ38"/>
<evidence type="ECO:0000313" key="2">
    <source>
        <dbReference type="Proteomes" id="UP000054538"/>
    </source>
</evidence>
<protein>
    <submittedName>
        <fullName evidence="1">Uncharacterized protein</fullName>
    </submittedName>
</protein>
<name>A0A0D0CQ38_9AGAM</name>
<reference evidence="2" key="2">
    <citation type="submission" date="2015-01" db="EMBL/GenBank/DDBJ databases">
        <title>Evolutionary Origins and Diversification of the Mycorrhizal Mutualists.</title>
        <authorList>
            <consortium name="DOE Joint Genome Institute"/>
            <consortium name="Mycorrhizal Genomics Consortium"/>
            <person name="Kohler A."/>
            <person name="Kuo A."/>
            <person name="Nagy L.G."/>
            <person name="Floudas D."/>
            <person name="Copeland A."/>
            <person name="Barry K.W."/>
            <person name="Cichocki N."/>
            <person name="Veneault-Fourrey C."/>
            <person name="LaButti K."/>
            <person name="Lindquist E.A."/>
            <person name="Lipzen A."/>
            <person name="Lundell T."/>
            <person name="Morin E."/>
            <person name="Murat C."/>
            <person name="Riley R."/>
            <person name="Ohm R."/>
            <person name="Sun H."/>
            <person name="Tunlid A."/>
            <person name="Henrissat B."/>
            <person name="Grigoriev I.V."/>
            <person name="Hibbett D.S."/>
            <person name="Martin F."/>
        </authorList>
    </citation>
    <scope>NUCLEOTIDE SEQUENCE [LARGE SCALE GENOMIC DNA]</scope>
    <source>
        <strain evidence="2">Ve08.2h10</strain>
    </source>
</reference>
<organism evidence="1 2">
    <name type="scientific">Paxillus rubicundulus Ve08.2h10</name>
    <dbReference type="NCBI Taxonomy" id="930991"/>
    <lineage>
        <taxon>Eukaryota</taxon>
        <taxon>Fungi</taxon>
        <taxon>Dikarya</taxon>
        <taxon>Basidiomycota</taxon>
        <taxon>Agaricomycotina</taxon>
        <taxon>Agaricomycetes</taxon>
        <taxon>Agaricomycetidae</taxon>
        <taxon>Boletales</taxon>
        <taxon>Paxilineae</taxon>
        <taxon>Paxillaceae</taxon>
        <taxon>Paxillus</taxon>
    </lineage>
</organism>